<gene>
    <name evidence="1" type="ORF">B1R32_11411</name>
</gene>
<evidence type="ECO:0000313" key="2">
    <source>
        <dbReference type="Proteomes" id="UP000237684"/>
    </source>
</evidence>
<dbReference type="OrthoDB" id="6636624at2"/>
<dbReference type="AlphaFoldDB" id="A0A2S8SQX7"/>
<comment type="caution">
    <text evidence="1">The sequence shown here is derived from an EMBL/GenBank/DDBJ whole genome shotgun (WGS) entry which is preliminary data.</text>
</comment>
<protein>
    <submittedName>
        <fullName evidence="1">Uncharacterized protein</fullName>
    </submittedName>
</protein>
<evidence type="ECO:0000313" key="1">
    <source>
        <dbReference type="EMBL" id="PQV63186.1"/>
    </source>
</evidence>
<reference evidence="1 2" key="1">
    <citation type="journal article" date="2018" name="Syst. Appl. Microbiol.">
        <title>Abditibacterium utsteinense sp. nov., the first cultivated member of candidate phylum FBP, isolated from ice-free Antarctic soil samples.</title>
        <authorList>
            <person name="Tahon G."/>
            <person name="Tytgat B."/>
            <person name="Lebbe L."/>
            <person name="Carlier A."/>
            <person name="Willems A."/>
        </authorList>
    </citation>
    <scope>NUCLEOTIDE SEQUENCE [LARGE SCALE GENOMIC DNA]</scope>
    <source>
        <strain evidence="1 2">LMG 29911</strain>
    </source>
</reference>
<proteinExistence type="predicted"/>
<dbReference type="EMBL" id="NIGF01000014">
    <property type="protein sequence ID" value="PQV63186.1"/>
    <property type="molecule type" value="Genomic_DNA"/>
</dbReference>
<dbReference type="Proteomes" id="UP000237684">
    <property type="component" value="Unassembled WGS sequence"/>
</dbReference>
<accession>A0A2S8SQX7</accession>
<dbReference type="InParanoid" id="A0A2S8SQX7"/>
<organism evidence="1 2">
    <name type="scientific">Abditibacterium utsteinense</name>
    <dbReference type="NCBI Taxonomy" id="1960156"/>
    <lineage>
        <taxon>Bacteria</taxon>
        <taxon>Pseudomonadati</taxon>
        <taxon>Abditibacteriota</taxon>
        <taxon>Abditibacteriia</taxon>
        <taxon>Abditibacteriales</taxon>
        <taxon>Abditibacteriaceae</taxon>
        <taxon>Abditibacterium</taxon>
    </lineage>
</organism>
<keyword evidence="2" id="KW-1185">Reference proteome</keyword>
<name>A0A2S8SQX7_9BACT</name>
<dbReference type="RefSeq" id="WP_106380601.1">
    <property type="nucleotide sequence ID" value="NZ_NIGF01000014.1"/>
</dbReference>
<sequence>MNNQCCISDKEPVNLPTMDEEHWNNVLKRMKYQLQGLAMPAEIQVQLFPDFVCKGDELAEDYCHWCLVVLGNDEGRLTEQQRMLLIGLDNYFDRIPIQSMGEPLWTDEGIKTRSEWEEIRVMATELLSAFGWPVEKPAEPI</sequence>